<dbReference type="SUPFAM" id="SSF51735">
    <property type="entry name" value="NAD(P)-binding Rossmann-fold domains"/>
    <property type="match status" value="1"/>
</dbReference>
<dbReference type="Proteomes" id="UP000537825">
    <property type="component" value="Unassembled WGS sequence"/>
</dbReference>
<evidence type="ECO:0000313" key="4">
    <source>
        <dbReference type="EMBL" id="NBC44401.1"/>
    </source>
</evidence>
<dbReference type="Gene3D" id="3.40.50.720">
    <property type="entry name" value="NAD(P)-binding Rossmann-like Domain"/>
    <property type="match status" value="1"/>
</dbReference>
<dbReference type="PANTHER" id="PTHR42748">
    <property type="entry name" value="NITROGEN METABOLITE REPRESSION PROTEIN NMRA FAMILY MEMBER"/>
    <property type="match status" value="1"/>
</dbReference>
<protein>
    <submittedName>
        <fullName evidence="4">NmrA family NAD(P)-binding protein</fullName>
    </submittedName>
</protein>
<comment type="similarity">
    <text evidence="1">Belongs to the NmrA-type oxidoreductase family.</text>
</comment>
<keyword evidence="5" id="KW-1185">Reference proteome</keyword>
<dbReference type="PANTHER" id="PTHR42748:SF7">
    <property type="entry name" value="NMRA LIKE REDOX SENSOR 1-RELATED"/>
    <property type="match status" value="1"/>
</dbReference>
<evidence type="ECO:0000256" key="1">
    <source>
        <dbReference type="ARBA" id="ARBA00006328"/>
    </source>
</evidence>
<feature type="domain" description="NmrA-like" evidence="3">
    <location>
        <begin position="3"/>
        <end position="297"/>
    </location>
</feature>
<gene>
    <name evidence="4" type="ORF">GTZ93_31815</name>
</gene>
<dbReference type="Gene3D" id="3.90.25.10">
    <property type="entry name" value="UDP-galactose 4-epimerase, domain 1"/>
    <property type="match status" value="1"/>
</dbReference>
<dbReference type="InterPro" id="IPR051164">
    <property type="entry name" value="NmrA-like_oxidored"/>
</dbReference>
<sequence length="317" mass="34995">MDKKIIAVVGATGEEGGGLARAILADTQSGFTVRALTRKPGSELARRLAKLGAEVVAADVSDAKSLKAAFTGAHGAFCVTSYWEKPDPERELAQARTMAHAAKEAGVAHVIWSTQEDTRRLIPAEDTRMPMLKRHYRVPQFDVKGASDAYFSGLDLPVTFVRTSFSWENLLSFGLGGKRNADGTFDFVLPTEDQKLPGIATEDVGGCVHTLFQRGPEAWAGKTVGLASEHLTGQEIARTLQQVLGQEVRFHSMEPEVYRTFNFPGASELANMFQFMRDFSEEYCAARDPERTRELNPQVQSLARWIERNKARFVRAA</sequence>
<evidence type="ECO:0000313" key="5">
    <source>
        <dbReference type="Proteomes" id="UP000537825"/>
    </source>
</evidence>
<dbReference type="AlphaFoldDB" id="A0A7X5BSK8"/>
<dbReference type="InterPro" id="IPR036291">
    <property type="entry name" value="NAD(P)-bd_dom_sf"/>
</dbReference>
<dbReference type="CDD" id="cd05251">
    <property type="entry name" value="NmrA_like_SDR_a"/>
    <property type="match status" value="1"/>
</dbReference>
<name>A0A7X5BSK8_9BACT</name>
<dbReference type="EMBL" id="JAAAPK010000010">
    <property type="protein sequence ID" value="NBC44401.1"/>
    <property type="molecule type" value="Genomic_DNA"/>
</dbReference>
<accession>A0A7X5BSK8</accession>
<comment type="caution">
    <text evidence="4">The sequence shown here is derived from an EMBL/GenBank/DDBJ whole genome shotgun (WGS) entry which is preliminary data.</text>
</comment>
<keyword evidence="2" id="KW-0521">NADP</keyword>
<dbReference type="InterPro" id="IPR008030">
    <property type="entry name" value="NmrA-like"/>
</dbReference>
<organism evidence="4 5">
    <name type="scientific">Corallococcus exiguus</name>
    <dbReference type="NCBI Taxonomy" id="83462"/>
    <lineage>
        <taxon>Bacteria</taxon>
        <taxon>Pseudomonadati</taxon>
        <taxon>Myxococcota</taxon>
        <taxon>Myxococcia</taxon>
        <taxon>Myxococcales</taxon>
        <taxon>Cystobacterineae</taxon>
        <taxon>Myxococcaceae</taxon>
        <taxon>Corallococcus</taxon>
    </lineage>
</organism>
<evidence type="ECO:0000259" key="3">
    <source>
        <dbReference type="Pfam" id="PF05368"/>
    </source>
</evidence>
<dbReference type="Pfam" id="PF05368">
    <property type="entry name" value="NmrA"/>
    <property type="match status" value="1"/>
</dbReference>
<proteinExistence type="inferred from homology"/>
<evidence type="ECO:0000256" key="2">
    <source>
        <dbReference type="ARBA" id="ARBA00022857"/>
    </source>
</evidence>
<reference evidence="4 5" key="1">
    <citation type="submission" date="2020-01" db="EMBL/GenBank/DDBJ databases">
        <title>The draft genome sequence of Corallococcus exiguus DSM 14696.</title>
        <authorList>
            <person name="Zhang X."/>
            <person name="Zhu H."/>
        </authorList>
    </citation>
    <scope>NUCLEOTIDE SEQUENCE [LARGE SCALE GENOMIC DNA]</scope>
    <source>
        <strain evidence="4 5">DSM 14696</strain>
    </source>
</reference>